<dbReference type="InterPro" id="IPR032531">
    <property type="entry name" value="DUF4956"/>
</dbReference>
<gene>
    <name evidence="2" type="ORF">QJ521_08570</name>
</gene>
<feature type="transmembrane region" description="Helical" evidence="1">
    <location>
        <begin position="49"/>
        <end position="67"/>
    </location>
</feature>
<proteinExistence type="predicted"/>
<protein>
    <submittedName>
        <fullName evidence="2">DUF4956 domain-containing protein</fullName>
    </submittedName>
</protein>
<evidence type="ECO:0000256" key="1">
    <source>
        <dbReference type="SAM" id="Phobius"/>
    </source>
</evidence>
<dbReference type="AlphaFoldDB" id="A0AAW6UBU7"/>
<keyword evidence="3" id="KW-1185">Reference proteome</keyword>
<feature type="transmembrane region" description="Helical" evidence="1">
    <location>
        <begin position="103"/>
        <end position="131"/>
    </location>
</feature>
<dbReference type="Proteomes" id="UP001431532">
    <property type="component" value="Unassembled WGS sequence"/>
</dbReference>
<evidence type="ECO:0000313" key="2">
    <source>
        <dbReference type="EMBL" id="MDI6453618.1"/>
    </source>
</evidence>
<dbReference type="EMBL" id="JASCXW010000038">
    <property type="protein sequence ID" value="MDI6453618.1"/>
    <property type="molecule type" value="Genomic_DNA"/>
</dbReference>
<feature type="transmembrane region" description="Helical" evidence="1">
    <location>
        <begin position="12"/>
        <end position="37"/>
    </location>
</feature>
<organism evidence="2 3">
    <name type="scientific">Peloplasma aerotolerans</name>
    <dbReference type="NCBI Taxonomy" id="3044389"/>
    <lineage>
        <taxon>Bacteria</taxon>
        <taxon>Bacillati</taxon>
        <taxon>Mycoplasmatota</taxon>
        <taxon>Mollicutes</taxon>
        <taxon>Acholeplasmatales</taxon>
        <taxon>Acholeplasmataceae</taxon>
        <taxon>Peloplasma</taxon>
    </lineage>
</organism>
<comment type="caution">
    <text evidence="2">The sequence shown here is derived from an EMBL/GenBank/DDBJ whole genome shotgun (WGS) entry which is preliminary data.</text>
</comment>
<sequence length="227" mass="25431">MTTFFITIDIMPLTLGALLTVLITSTILGGILSLVYIFTHKNTVYDQSFSMTLFLLPLVISIIVLLISDNLARAFSLAGVFTLVRFRTAIADSRDITYILSTVGIALASAMGFVGIAIIFTAFISIILIILHSFRLDKDSNRHAKLKIVIPENLNYSDVFNDVFKKYLNGHQLQRVKTTDFGTMFELTYLIKLKPDTDQKEFLDELRVRNGNLSITLSSDYVSLTSE</sequence>
<keyword evidence="1" id="KW-0812">Transmembrane</keyword>
<dbReference type="RefSeq" id="WP_282840056.1">
    <property type="nucleotide sequence ID" value="NZ_JASCXW010000038.1"/>
</dbReference>
<accession>A0AAW6UBU7</accession>
<evidence type="ECO:0000313" key="3">
    <source>
        <dbReference type="Proteomes" id="UP001431532"/>
    </source>
</evidence>
<name>A0AAW6UBU7_9MOLU</name>
<keyword evidence="1" id="KW-0472">Membrane</keyword>
<keyword evidence="1" id="KW-1133">Transmembrane helix</keyword>
<dbReference type="Pfam" id="PF16316">
    <property type="entry name" value="DUF4956"/>
    <property type="match status" value="1"/>
</dbReference>
<reference evidence="2" key="1">
    <citation type="submission" date="2023-05" db="EMBL/GenBank/DDBJ databases">
        <title>Mariniplasma microaerophilum sp. nov., a novel anaerobic mollicute isolated from terrestrial mud volcano, Taman Peninsula, Russia.</title>
        <authorList>
            <person name="Khomyakova M.A."/>
            <person name="Merkel A.Y."/>
            <person name="Slobodkin A.I."/>
        </authorList>
    </citation>
    <scope>NUCLEOTIDE SEQUENCE</scope>
    <source>
        <strain evidence="2">M4Ah</strain>
    </source>
</reference>